<protein>
    <recommendedName>
        <fullName evidence="1">Heme NO-binding domain-containing protein</fullName>
    </recommendedName>
</protein>
<sequence>MKGLVFCEFLEMVEKQFGYETVDQIIENTNLPSNGIYTSVGTYSHEEMFALVGQLSAKTKLPVSKLFYAYGVYVFGVFGNAYKDLIKGHNNAFDFLCRVEDTIHVQVLKLYPEAELPKIEVRSRSNDCLELVYTSQRKMSDFAEGLIQGCLNYFNEKASISTQLLVEDRSEVLFTIQKEV</sequence>
<evidence type="ECO:0000313" key="3">
    <source>
        <dbReference type="Proteomes" id="UP000248079"/>
    </source>
</evidence>
<organism evidence="2 3">
    <name type="scientific">Marinifilum breve</name>
    <dbReference type="NCBI Taxonomy" id="2184082"/>
    <lineage>
        <taxon>Bacteria</taxon>
        <taxon>Pseudomonadati</taxon>
        <taxon>Bacteroidota</taxon>
        <taxon>Bacteroidia</taxon>
        <taxon>Marinilabiliales</taxon>
        <taxon>Marinifilaceae</taxon>
    </lineage>
</organism>
<dbReference type="GO" id="GO:0020037">
    <property type="term" value="F:heme binding"/>
    <property type="evidence" value="ECO:0007669"/>
    <property type="project" value="InterPro"/>
</dbReference>
<dbReference type="InterPro" id="IPR011644">
    <property type="entry name" value="Heme_NO-bd"/>
</dbReference>
<reference evidence="2 3" key="1">
    <citation type="submission" date="2018-05" db="EMBL/GenBank/DDBJ databases">
        <title>Marinifilum breve JC075T sp. nov., a marine bacterium isolated from Yongle Blue Hole in the South China Sea.</title>
        <authorList>
            <person name="Fu T."/>
        </authorList>
    </citation>
    <scope>NUCLEOTIDE SEQUENCE [LARGE SCALE GENOMIC DNA]</scope>
    <source>
        <strain evidence="2 3">JC075</strain>
    </source>
</reference>
<name>A0A2V3ZYJ2_9BACT</name>
<dbReference type="RefSeq" id="WP_110361719.1">
    <property type="nucleotide sequence ID" value="NZ_QFLI01000007.1"/>
</dbReference>
<dbReference type="AlphaFoldDB" id="A0A2V3ZYJ2"/>
<evidence type="ECO:0000259" key="1">
    <source>
        <dbReference type="Pfam" id="PF07700"/>
    </source>
</evidence>
<evidence type="ECO:0000313" key="2">
    <source>
        <dbReference type="EMBL" id="PXX98828.1"/>
    </source>
</evidence>
<dbReference type="EMBL" id="QFLI01000007">
    <property type="protein sequence ID" value="PXX98828.1"/>
    <property type="molecule type" value="Genomic_DNA"/>
</dbReference>
<dbReference type="PANTHER" id="PTHR45655">
    <property type="entry name" value="GUANYLATE CYCLASE SOLUBLE SUBUNIT BETA-2"/>
    <property type="match status" value="1"/>
</dbReference>
<dbReference type="OrthoDB" id="7266652at2"/>
<dbReference type="PANTHER" id="PTHR45655:SF13">
    <property type="entry name" value="SOLUBLE GUANYLATE CYCLASE GCY-32-RELATED"/>
    <property type="match status" value="1"/>
</dbReference>
<dbReference type="Proteomes" id="UP000248079">
    <property type="component" value="Unassembled WGS sequence"/>
</dbReference>
<dbReference type="Pfam" id="PF07700">
    <property type="entry name" value="HNOB"/>
    <property type="match status" value="1"/>
</dbReference>
<keyword evidence="3" id="KW-1185">Reference proteome</keyword>
<dbReference type="Gene3D" id="3.90.1520.10">
    <property type="entry name" value="H-NOX domain"/>
    <property type="match status" value="1"/>
</dbReference>
<dbReference type="InterPro" id="IPR024096">
    <property type="entry name" value="NO_sig/Golgi_transp_ligand-bd"/>
</dbReference>
<gene>
    <name evidence="2" type="ORF">DF185_15745</name>
</gene>
<accession>A0A2V3ZYJ2</accession>
<dbReference type="InterPro" id="IPR038158">
    <property type="entry name" value="H-NOX_domain_sf"/>
</dbReference>
<feature type="domain" description="Heme NO-binding" evidence="1">
    <location>
        <begin position="2"/>
        <end position="161"/>
    </location>
</feature>
<comment type="caution">
    <text evidence="2">The sequence shown here is derived from an EMBL/GenBank/DDBJ whole genome shotgun (WGS) entry which is preliminary data.</text>
</comment>
<dbReference type="SUPFAM" id="SSF111126">
    <property type="entry name" value="Ligand-binding domain in the NO signalling and Golgi transport"/>
    <property type="match status" value="1"/>
</dbReference>
<proteinExistence type="predicted"/>